<evidence type="ECO:0000313" key="3">
    <source>
        <dbReference type="EMBL" id="MBP2029075.1"/>
    </source>
</evidence>
<dbReference type="InterPro" id="IPR025668">
    <property type="entry name" value="Tnp_DDE_dom"/>
</dbReference>
<comment type="caution">
    <text evidence="3">The sequence shown here is derived from an EMBL/GenBank/DDBJ whole genome shotgun (WGS) entry which is preliminary data.</text>
</comment>
<dbReference type="PANTHER" id="PTHR33408:SF2">
    <property type="entry name" value="TRANSPOSASE DDE DOMAIN-CONTAINING PROTEIN"/>
    <property type="match status" value="1"/>
</dbReference>
<dbReference type="NCBIfam" id="NF033551">
    <property type="entry name" value="transpos_IS1182"/>
    <property type="match status" value="1"/>
</dbReference>
<evidence type="ECO:0000313" key="4">
    <source>
        <dbReference type="Proteomes" id="UP001314903"/>
    </source>
</evidence>
<dbReference type="EMBL" id="JAGGLI010000075">
    <property type="protein sequence ID" value="MBP2029075.1"/>
    <property type="molecule type" value="Genomic_DNA"/>
</dbReference>
<dbReference type="InterPro" id="IPR008490">
    <property type="entry name" value="Transposase_InsH_N"/>
</dbReference>
<feature type="domain" description="Transposase InsH N-terminal" evidence="1">
    <location>
        <begin position="14"/>
        <end position="109"/>
    </location>
</feature>
<dbReference type="PANTHER" id="PTHR33408">
    <property type="entry name" value="TRANSPOSASE"/>
    <property type="match status" value="1"/>
</dbReference>
<feature type="domain" description="Transposase DDE" evidence="2">
    <location>
        <begin position="361"/>
        <end position="483"/>
    </location>
</feature>
<sequence length="514" mass="59706">MLRPEPKQMSFHSSLYNKIPENHILKKIVSVVDFSFINELLEESYCKTFGRPAKEPEMMCKLLFLQHLYNLSDEKVREEASLNLAYMYFLGINPEDSLPDKSLLSKFRTFRLQESTLDDIITEIVRQCVEKGIIEGKSVSIDATHIEANTIKKSPERLMKHLARNIISTYEQESGKTLKFMPQVPNYKEIEDHKEAKEVMKTYLETVIDIFDKNVVPDGEKTIEMIEKAKEILNDPKFINQKSIRSLIDEDARVGRKSKTQSFFGFKTEFVMTADERIITSVKTGNGVYTDGSYTKEMLQQTKKTGIKLEEVYADKAYFRKPILDDIENMNAKAYIPVSESVYRLDESEYTYNKDSDEWQCSQGNITLKKKQFKSTTKERVKEYFKYYFDINQCKACPKHDECAGKNSRKILHVGLNTPEFYEISQYQKTEEFKEKYKKRASIEGKNAELKRFHGLYRARGYGLLSVSIQSKLAAIAVNIKRISAIISSPLAIAKEEFQIIRCKMEFKEILLTF</sequence>
<dbReference type="RefSeq" id="WP_408627209.1">
    <property type="nucleotide sequence ID" value="NZ_JAGGLI010000075.1"/>
</dbReference>
<name>A0ABS4KMT6_9FIRM</name>
<evidence type="ECO:0000259" key="1">
    <source>
        <dbReference type="Pfam" id="PF05598"/>
    </source>
</evidence>
<reference evidence="3 4" key="1">
    <citation type="submission" date="2021-03" db="EMBL/GenBank/DDBJ databases">
        <title>Genomic Encyclopedia of Type Strains, Phase IV (KMG-IV): sequencing the most valuable type-strain genomes for metagenomic binning, comparative biology and taxonomic classification.</title>
        <authorList>
            <person name="Goeker M."/>
        </authorList>
    </citation>
    <scope>NUCLEOTIDE SEQUENCE [LARGE SCALE GENOMIC DNA]</scope>
    <source>
        <strain evidence="3 4">DSM 27512</strain>
    </source>
</reference>
<dbReference type="Pfam" id="PF05598">
    <property type="entry name" value="DUF772"/>
    <property type="match status" value="1"/>
</dbReference>
<evidence type="ECO:0000259" key="2">
    <source>
        <dbReference type="Pfam" id="PF13751"/>
    </source>
</evidence>
<dbReference type="InterPro" id="IPR047629">
    <property type="entry name" value="IS1182_transpos"/>
</dbReference>
<keyword evidence="4" id="KW-1185">Reference proteome</keyword>
<protein>
    <submittedName>
        <fullName evidence="3">Transposase</fullName>
    </submittedName>
</protein>
<accession>A0ABS4KMT6</accession>
<gene>
    <name evidence="3" type="ORF">J2Z35_002914</name>
</gene>
<dbReference type="Pfam" id="PF13751">
    <property type="entry name" value="DDE_Tnp_1_6"/>
    <property type="match status" value="1"/>
</dbReference>
<dbReference type="Proteomes" id="UP001314903">
    <property type="component" value="Unassembled WGS sequence"/>
</dbReference>
<proteinExistence type="predicted"/>
<organism evidence="3 4">
    <name type="scientific">Acetoanaerobium pronyense</name>
    <dbReference type="NCBI Taxonomy" id="1482736"/>
    <lineage>
        <taxon>Bacteria</taxon>
        <taxon>Bacillati</taxon>
        <taxon>Bacillota</taxon>
        <taxon>Clostridia</taxon>
        <taxon>Peptostreptococcales</taxon>
        <taxon>Filifactoraceae</taxon>
        <taxon>Acetoanaerobium</taxon>
    </lineage>
</organism>